<organism evidence="1">
    <name type="scientific">hydrothermal vent metagenome</name>
    <dbReference type="NCBI Taxonomy" id="652676"/>
    <lineage>
        <taxon>unclassified sequences</taxon>
        <taxon>metagenomes</taxon>
        <taxon>ecological metagenomes</taxon>
    </lineage>
</organism>
<evidence type="ECO:0000313" key="1">
    <source>
        <dbReference type="EMBL" id="VAW97285.1"/>
    </source>
</evidence>
<reference evidence="1" key="1">
    <citation type="submission" date="2018-06" db="EMBL/GenBank/DDBJ databases">
        <authorList>
            <person name="Zhirakovskaya E."/>
        </authorList>
    </citation>
    <scope>NUCLEOTIDE SEQUENCE</scope>
</reference>
<proteinExistence type="predicted"/>
<sequence>MKNLLLVIIILFTSELFACEKSSDFQAGFLGSIISPDSSINSALIKLEASEADWFYEGDVIKKGYVLNKIQKDYILVQNVNKHFKIYLNSCEPLVEIDNPYLYLAATDVDEPSETNEGLTNTELTAQQQRIFLKAPVAKNGHAESRTQELEHPVELKKDQTRVFHEMVEQKEERKNAEPDY</sequence>
<dbReference type="EMBL" id="UOFT01000056">
    <property type="protein sequence ID" value="VAW97285.1"/>
    <property type="molecule type" value="Genomic_DNA"/>
</dbReference>
<accession>A0A3B0ZUQ7</accession>
<name>A0A3B0ZUQ7_9ZZZZ</name>
<dbReference type="AlphaFoldDB" id="A0A3B0ZUQ7"/>
<protein>
    <submittedName>
        <fullName evidence="1">Uncharacterized protein</fullName>
    </submittedName>
</protein>
<gene>
    <name evidence="1" type="ORF">MNBD_GAMMA23-1811</name>
</gene>